<dbReference type="Proteomes" id="UP001595530">
    <property type="component" value="Unassembled WGS sequence"/>
</dbReference>
<dbReference type="EMBL" id="JBHRTP010000094">
    <property type="protein sequence ID" value="MFC3110980.1"/>
    <property type="molecule type" value="Genomic_DNA"/>
</dbReference>
<comment type="caution">
    <text evidence="1">The sequence shown here is derived from an EMBL/GenBank/DDBJ whole genome shotgun (WGS) entry which is preliminary data.</text>
</comment>
<dbReference type="PANTHER" id="PTHR34301:SF8">
    <property type="entry name" value="ATPASE DOMAIN-CONTAINING PROTEIN"/>
    <property type="match status" value="1"/>
</dbReference>
<dbReference type="SUPFAM" id="SSF52540">
    <property type="entry name" value="P-loop containing nucleoside triphosphate hydrolases"/>
    <property type="match status" value="1"/>
</dbReference>
<accession>A0ABV7FAN6</accession>
<keyword evidence="2" id="KW-1185">Reference proteome</keyword>
<name>A0ABV7FAN6_9BURK</name>
<dbReference type="PANTHER" id="PTHR34301">
    <property type="entry name" value="DNA-BINDING PROTEIN-RELATED"/>
    <property type="match status" value="1"/>
</dbReference>
<evidence type="ECO:0000313" key="2">
    <source>
        <dbReference type="Proteomes" id="UP001595530"/>
    </source>
</evidence>
<sequence length="332" mass="36729">MGKTEFLVQDFIPAAEAKGYACVYVNLWDLKDDPATALVSALHKAIEPKSFAKAWERLKTPLKKIKASGKVAGLAEAGIEAELADKGRLAGTLLMDVMTAFDKTKIPVILIIDEAQVLANAENAVFAHALRAALDIRRERIKVLFAGSSEATLRRMFGRSSEPFYNWAALEPFQLLGKEFVTAMVEKVTSIARNPLALADALAAFDELKQTPLFFRLYLDRYLTNPFEGAQGALNFTKEHVFNNMGFEKQWDDLLPADQVLLAMIAEGASDLQGSEARGRIGASLGLEKPVAAATPQNALRRLADKNIVTRIDRGNYQFEDEAFADWVRHRE</sequence>
<dbReference type="RefSeq" id="WP_390326942.1">
    <property type="nucleotide sequence ID" value="NZ_JBHRTP010000094.1"/>
</dbReference>
<dbReference type="Gene3D" id="3.40.50.300">
    <property type="entry name" value="P-loop containing nucleotide triphosphate hydrolases"/>
    <property type="match status" value="1"/>
</dbReference>
<protein>
    <recommendedName>
        <fullName evidence="3">ATPase</fullName>
    </recommendedName>
</protein>
<evidence type="ECO:0008006" key="3">
    <source>
        <dbReference type="Google" id="ProtNLM"/>
    </source>
</evidence>
<organism evidence="1 2">
    <name type="scientific">Undibacterium arcticum</name>
    <dbReference type="NCBI Taxonomy" id="1762892"/>
    <lineage>
        <taxon>Bacteria</taxon>
        <taxon>Pseudomonadati</taxon>
        <taxon>Pseudomonadota</taxon>
        <taxon>Betaproteobacteria</taxon>
        <taxon>Burkholderiales</taxon>
        <taxon>Oxalobacteraceae</taxon>
        <taxon>Undibacterium</taxon>
    </lineage>
</organism>
<dbReference type="InterPro" id="IPR027417">
    <property type="entry name" value="P-loop_NTPase"/>
</dbReference>
<reference evidence="2" key="1">
    <citation type="journal article" date="2019" name="Int. J. Syst. Evol. Microbiol.">
        <title>The Global Catalogue of Microorganisms (GCM) 10K type strain sequencing project: providing services to taxonomists for standard genome sequencing and annotation.</title>
        <authorList>
            <consortium name="The Broad Institute Genomics Platform"/>
            <consortium name="The Broad Institute Genome Sequencing Center for Infectious Disease"/>
            <person name="Wu L."/>
            <person name="Ma J."/>
        </authorList>
    </citation>
    <scope>NUCLEOTIDE SEQUENCE [LARGE SCALE GENOMIC DNA]</scope>
    <source>
        <strain evidence="2">KCTC 42986</strain>
    </source>
</reference>
<evidence type="ECO:0000313" key="1">
    <source>
        <dbReference type="EMBL" id="MFC3110980.1"/>
    </source>
</evidence>
<gene>
    <name evidence="1" type="ORF">ACFOFO_24015</name>
</gene>
<proteinExistence type="predicted"/>